<keyword evidence="3" id="KW-1185">Reference proteome</keyword>
<dbReference type="AlphaFoldDB" id="A0ABD0XAE6"/>
<dbReference type="EMBL" id="JAGEUA010000002">
    <property type="protein sequence ID" value="KAL1005939.1"/>
    <property type="molecule type" value="Genomic_DNA"/>
</dbReference>
<name>A0ABD0XAE6_UMBPY</name>
<accession>A0ABD0XAE6</accession>
<evidence type="ECO:0000256" key="1">
    <source>
        <dbReference type="SAM" id="MobiDB-lite"/>
    </source>
</evidence>
<reference evidence="2 3" key="1">
    <citation type="submission" date="2024-06" db="EMBL/GenBank/DDBJ databases">
        <authorList>
            <person name="Pan Q."/>
            <person name="Wen M."/>
            <person name="Jouanno E."/>
            <person name="Zahm M."/>
            <person name="Klopp C."/>
            <person name="Cabau C."/>
            <person name="Louis A."/>
            <person name="Berthelot C."/>
            <person name="Parey E."/>
            <person name="Roest Crollius H."/>
            <person name="Montfort J."/>
            <person name="Robinson-Rechavi M."/>
            <person name="Bouchez O."/>
            <person name="Lampietro C."/>
            <person name="Lopez Roques C."/>
            <person name="Donnadieu C."/>
            <person name="Postlethwait J."/>
            <person name="Bobe J."/>
            <person name="Verreycken H."/>
            <person name="Guiguen Y."/>
        </authorList>
    </citation>
    <scope>NUCLEOTIDE SEQUENCE [LARGE SCALE GENOMIC DNA]</scope>
    <source>
        <strain evidence="2">Up_M1</strain>
        <tissue evidence="2">Testis</tissue>
    </source>
</reference>
<evidence type="ECO:0000313" key="2">
    <source>
        <dbReference type="EMBL" id="KAL1005939.1"/>
    </source>
</evidence>
<evidence type="ECO:0000313" key="3">
    <source>
        <dbReference type="Proteomes" id="UP001557470"/>
    </source>
</evidence>
<gene>
    <name evidence="2" type="ORF">UPYG_G00065930</name>
</gene>
<dbReference type="Proteomes" id="UP001557470">
    <property type="component" value="Unassembled WGS sequence"/>
</dbReference>
<sequence>MNIWRDAIFNNYKYVTREVIGHGGLLIICKNENLDVDNQVITVSYFTRRTILVQGNEDSINTFEEIPPLLKQQVMKDKFTATTWKIQVENWQRIPKYQRFLSPHQPQMYQRSLPAYRSPAQTRHPEPSVHRPLPAS</sequence>
<comment type="caution">
    <text evidence="2">The sequence shown here is derived from an EMBL/GenBank/DDBJ whole genome shotgun (WGS) entry which is preliminary data.</text>
</comment>
<organism evidence="2 3">
    <name type="scientific">Umbra pygmaea</name>
    <name type="common">Eastern mudminnow</name>
    <dbReference type="NCBI Taxonomy" id="75934"/>
    <lineage>
        <taxon>Eukaryota</taxon>
        <taxon>Metazoa</taxon>
        <taxon>Chordata</taxon>
        <taxon>Craniata</taxon>
        <taxon>Vertebrata</taxon>
        <taxon>Euteleostomi</taxon>
        <taxon>Actinopterygii</taxon>
        <taxon>Neopterygii</taxon>
        <taxon>Teleostei</taxon>
        <taxon>Protacanthopterygii</taxon>
        <taxon>Esociformes</taxon>
        <taxon>Umbridae</taxon>
        <taxon>Umbra</taxon>
    </lineage>
</organism>
<protein>
    <submittedName>
        <fullName evidence="2">Uncharacterized protein</fullName>
    </submittedName>
</protein>
<feature type="region of interest" description="Disordered" evidence="1">
    <location>
        <begin position="116"/>
        <end position="136"/>
    </location>
</feature>
<proteinExistence type="predicted"/>